<protein>
    <recommendedName>
        <fullName evidence="3">RRM domain-containing protein</fullName>
    </recommendedName>
</protein>
<proteinExistence type="predicted"/>
<evidence type="ECO:0000313" key="5">
    <source>
        <dbReference type="Proteomes" id="UP001150538"/>
    </source>
</evidence>
<dbReference type="Pfam" id="PF00076">
    <property type="entry name" value="RRM_1"/>
    <property type="match status" value="1"/>
</dbReference>
<evidence type="ECO:0000259" key="3">
    <source>
        <dbReference type="PROSITE" id="PS50102"/>
    </source>
</evidence>
<feature type="domain" description="RRM" evidence="3">
    <location>
        <begin position="131"/>
        <end position="206"/>
    </location>
</feature>
<dbReference type="Proteomes" id="UP001150538">
    <property type="component" value="Unassembled WGS sequence"/>
</dbReference>
<dbReference type="CDD" id="cd12260">
    <property type="entry name" value="RRM2_SREK1"/>
    <property type="match status" value="1"/>
</dbReference>
<dbReference type="Gene3D" id="3.30.70.330">
    <property type="match status" value="1"/>
</dbReference>
<evidence type="ECO:0000256" key="1">
    <source>
        <dbReference type="PROSITE-ProRule" id="PRU00176"/>
    </source>
</evidence>
<keyword evidence="1" id="KW-0694">RNA-binding</keyword>
<reference evidence="4" key="1">
    <citation type="submission" date="2022-07" db="EMBL/GenBank/DDBJ databases">
        <title>Phylogenomic reconstructions and comparative analyses of Kickxellomycotina fungi.</title>
        <authorList>
            <person name="Reynolds N.K."/>
            <person name="Stajich J.E."/>
            <person name="Barry K."/>
            <person name="Grigoriev I.V."/>
            <person name="Crous P."/>
            <person name="Smith M.E."/>
        </authorList>
    </citation>
    <scope>NUCLEOTIDE SEQUENCE</scope>
    <source>
        <strain evidence="4">NBRC 100468</strain>
    </source>
</reference>
<dbReference type="GO" id="GO:0003723">
    <property type="term" value="F:RNA binding"/>
    <property type="evidence" value="ECO:0007669"/>
    <property type="project" value="UniProtKB-UniRule"/>
</dbReference>
<dbReference type="EMBL" id="JANBPU010000022">
    <property type="protein sequence ID" value="KAJ1919734.1"/>
    <property type="molecule type" value="Genomic_DNA"/>
</dbReference>
<dbReference type="AlphaFoldDB" id="A0A9W7ZZB0"/>
<dbReference type="PROSITE" id="PS50102">
    <property type="entry name" value="RRM"/>
    <property type="match status" value="1"/>
</dbReference>
<evidence type="ECO:0000313" key="4">
    <source>
        <dbReference type="EMBL" id="KAJ1919734.1"/>
    </source>
</evidence>
<dbReference type="PANTHER" id="PTHR32343">
    <property type="entry name" value="SERINE/ARGININE-RICH SPLICING FACTOR"/>
    <property type="match status" value="1"/>
</dbReference>
<dbReference type="InterPro" id="IPR034192">
    <property type="entry name" value="SREK1_RRM2"/>
</dbReference>
<keyword evidence="5" id="KW-1185">Reference proteome</keyword>
<name>A0A9W7ZZB0_9FUNG</name>
<dbReference type="OrthoDB" id="4726at2759"/>
<organism evidence="4 5">
    <name type="scientific">Mycoemilia scoparia</name>
    <dbReference type="NCBI Taxonomy" id="417184"/>
    <lineage>
        <taxon>Eukaryota</taxon>
        <taxon>Fungi</taxon>
        <taxon>Fungi incertae sedis</taxon>
        <taxon>Zoopagomycota</taxon>
        <taxon>Kickxellomycotina</taxon>
        <taxon>Kickxellomycetes</taxon>
        <taxon>Kickxellales</taxon>
        <taxon>Kickxellaceae</taxon>
        <taxon>Mycoemilia</taxon>
    </lineage>
</organism>
<dbReference type="InterPro" id="IPR000504">
    <property type="entry name" value="RRM_dom"/>
</dbReference>
<sequence>MTIQINPSIREALVKFEDPVSASIAVYLSGTILADHAIIITLNSSSAAQVGGILLSSGSSVHSLPFSPLATQGYQNVQNGSAHTLPLANQEVVAMMESRPRKREEIPPSVAANIHPSILQFDPAKAEEISRTIYVGNIASTVSAQQLMDFFSQAGPVAYVKMAGDGMQPTRFSFIEFADIASSQAALKMSGAMLADRPLKVNHSKNAINKPPRPLGYVPTSTPTAKIQIAATNETEVAKQLREVQAKIISKYAKTPSESDSPSRRRRHSRSPSRSPDRRHRSRSSRRRYHSPERSSSRHSSRRYSSRNDSRYREGRSSRRYHDDDYDYRRSRGHERSSRRRSRSKGN</sequence>
<feature type="compositionally biased region" description="Basic residues" evidence="2">
    <location>
        <begin position="337"/>
        <end position="347"/>
    </location>
</feature>
<feature type="region of interest" description="Disordered" evidence="2">
    <location>
        <begin position="250"/>
        <end position="347"/>
    </location>
</feature>
<dbReference type="InterPro" id="IPR035979">
    <property type="entry name" value="RBD_domain_sf"/>
</dbReference>
<comment type="caution">
    <text evidence="4">The sequence shown here is derived from an EMBL/GenBank/DDBJ whole genome shotgun (WGS) entry which is preliminary data.</text>
</comment>
<feature type="compositionally biased region" description="Basic and acidic residues" evidence="2">
    <location>
        <begin position="306"/>
        <end position="336"/>
    </location>
</feature>
<gene>
    <name evidence="4" type="ORF">H4219_001763</name>
</gene>
<dbReference type="SMART" id="SM00360">
    <property type="entry name" value="RRM"/>
    <property type="match status" value="1"/>
</dbReference>
<dbReference type="PANTHER" id="PTHR32343:SF22">
    <property type="entry name" value="LD29830P"/>
    <property type="match status" value="1"/>
</dbReference>
<feature type="compositionally biased region" description="Basic residues" evidence="2">
    <location>
        <begin position="264"/>
        <end position="289"/>
    </location>
</feature>
<dbReference type="InterPro" id="IPR012677">
    <property type="entry name" value="Nucleotide-bd_a/b_plait_sf"/>
</dbReference>
<dbReference type="SUPFAM" id="SSF54928">
    <property type="entry name" value="RNA-binding domain, RBD"/>
    <property type="match status" value="1"/>
</dbReference>
<evidence type="ECO:0000256" key="2">
    <source>
        <dbReference type="SAM" id="MobiDB-lite"/>
    </source>
</evidence>
<accession>A0A9W7ZZB0</accession>